<feature type="transmembrane region" description="Helical" evidence="3">
    <location>
        <begin position="2473"/>
        <end position="2496"/>
    </location>
</feature>
<dbReference type="Gene3D" id="2.130.10.10">
    <property type="entry name" value="YVTN repeat-like/Quinoprotein amine dehydrogenase"/>
    <property type="match status" value="2"/>
</dbReference>
<keyword evidence="3" id="KW-0812">Transmembrane</keyword>
<feature type="transmembrane region" description="Helical" evidence="3">
    <location>
        <begin position="2362"/>
        <end position="2379"/>
    </location>
</feature>
<keyword evidence="3" id="KW-1133">Transmembrane helix</keyword>
<evidence type="ECO:0000313" key="5">
    <source>
        <dbReference type="EMBL" id="EAR87783.2"/>
    </source>
</evidence>
<feature type="compositionally biased region" description="Low complexity" evidence="2">
    <location>
        <begin position="3106"/>
        <end position="3116"/>
    </location>
</feature>
<accession>Q22SI9</accession>
<dbReference type="InterPro" id="IPR036322">
    <property type="entry name" value="WD40_repeat_dom_sf"/>
</dbReference>
<reference evidence="6" key="1">
    <citation type="journal article" date="2006" name="PLoS Biol.">
        <title>Macronuclear genome sequence of the ciliate Tetrahymena thermophila, a model eukaryote.</title>
        <authorList>
            <person name="Eisen J.A."/>
            <person name="Coyne R.S."/>
            <person name="Wu M."/>
            <person name="Wu D."/>
            <person name="Thiagarajan M."/>
            <person name="Wortman J.R."/>
            <person name="Badger J.H."/>
            <person name="Ren Q."/>
            <person name="Amedeo P."/>
            <person name="Jones K.M."/>
            <person name="Tallon L.J."/>
            <person name="Delcher A.L."/>
            <person name="Salzberg S.L."/>
            <person name="Silva J.C."/>
            <person name="Haas B.J."/>
            <person name="Majoros W.H."/>
            <person name="Farzad M."/>
            <person name="Carlton J.M."/>
            <person name="Smith R.K. Jr."/>
            <person name="Garg J."/>
            <person name="Pearlman R.E."/>
            <person name="Karrer K.M."/>
            <person name="Sun L."/>
            <person name="Manning G."/>
            <person name="Elde N.C."/>
            <person name="Turkewitz A.P."/>
            <person name="Asai D.J."/>
            <person name="Wilkes D.E."/>
            <person name="Wang Y."/>
            <person name="Cai H."/>
            <person name="Collins K."/>
            <person name="Stewart B.A."/>
            <person name="Lee S.R."/>
            <person name="Wilamowska K."/>
            <person name="Weinberg Z."/>
            <person name="Ruzzo W.L."/>
            <person name="Wloga D."/>
            <person name="Gaertig J."/>
            <person name="Frankel J."/>
            <person name="Tsao C.-C."/>
            <person name="Gorovsky M.A."/>
            <person name="Keeling P.J."/>
            <person name="Waller R.F."/>
            <person name="Patron N.J."/>
            <person name="Cherry J.M."/>
            <person name="Stover N.A."/>
            <person name="Krieger C.J."/>
            <person name="del Toro C."/>
            <person name="Ryder H.F."/>
            <person name="Williamson S.C."/>
            <person name="Barbeau R.A."/>
            <person name="Hamilton E.P."/>
            <person name="Orias E."/>
        </authorList>
    </citation>
    <scope>NUCLEOTIDE SEQUENCE [LARGE SCALE GENOMIC DNA]</scope>
    <source>
        <strain evidence="6">SB210</strain>
    </source>
</reference>
<dbReference type="SUPFAM" id="SSF50978">
    <property type="entry name" value="WD40 repeat-like"/>
    <property type="match status" value="2"/>
</dbReference>
<evidence type="ECO:0000256" key="4">
    <source>
        <dbReference type="SAM" id="SignalP"/>
    </source>
</evidence>
<gene>
    <name evidence="5" type="ORF">TTHERM_00001480</name>
</gene>
<dbReference type="SUPFAM" id="SSF50969">
    <property type="entry name" value="YVTN repeat-like/Quinoprotein amine dehydrogenase"/>
    <property type="match status" value="1"/>
</dbReference>
<dbReference type="InterPro" id="IPR001680">
    <property type="entry name" value="WD40_rpt"/>
</dbReference>
<feature type="transmembrane region" description="Helical" evidence="3">
    <location>
        <begin position="2413"/>
        <end position="2435"/>
    </location>
</feature>
<feature type="transmembrane region" description="Helical" evidence="3">
    <location>
        <begin position="2508"/>
        <end position="2526"/>
    </location>
</feature>
<dbReference type="Proteomes" id="UP000009168">
    <property type="component" value="Unassembled WGS sequence"/>
</dbReference>
<keyword evidence="1" id="KW-0853">WD repeat</keyword>
<organism evidence="5 6">
    <name type="scientific">Tetrahymena thermophila (strain SB210)</name>
    <dbReference type="NCBI Taxonomy" id="312017"/>
    <lineage>
        <taxon>Eukaryota</taxon>
        <taxon>Sar</taxon>
        <taxon>Alveolata</taxon>
        <taxon>Ciliophora</taxon>
        <taxon>Intramacronucleata</taxon>
        <taxon>Oligohymenophorea</taxon>
        <taxon>Hymenostomatida</taxon>
        <taxon>Tetrahymenina</taxon>
        <taxon>Tetrahymenidae</taxon>
        <taxon>Tetrahymena</taxon>
    </lineage>
</organism>
<feature type="transmembrane region" description="Helical" evidence="3">
    <location>
        <begin position="2213"/>
        <end position="2235"/>
    </location>
</feature>
<keyword evidence="3" id="KW-0472">Membrane</keyword>
<dbReference type="InterPro" id="IPR015943">
    <property type="entry name" value="WD40/YVTN_repeat-like_dom_sf"/>
</dbReference>
<evidence type="ECO:0000313" key="6">
    <source>
        <dbReference type="Proteomes" id="UP000009168"/>
    </source>
</evidence>
<feature type="region of interest" description="Disordered" evidence="2">
    <location>
        <begin position="3088"/>
        <end position="3143"/>
    </location>
</feature>
<feature type="signal peptide" evidence="4">
    <location>
        <begin position="1"/>
        <end position="21"/>
    </location>
</feature>
<keyword evidence="4" id="KW-0732">Signal</keyword>
<dbReference type="CDD" id="cd00064">
    <property type="entry name" value="FU"/>
    <property type="match status" value="1"/>
</dbReference>
<sequence length="3143" mass="365038">MSFTIGFILAFILYKQGQVSGYDCPQNCIQCNSNMQCSECKSGYILDQNNLECVPQCIFGQSFDAQSNSCQSICPSTYYSDSQTNLCKPMLPCPTMNQQGQNFFDEFLKMISTASGQILLQGMVGGNYSSKIIILDNQNYEHVGQLTGHDDGVIGMHNLRVYKISDLGNISIQQAYFPQGEEILISVSRTQLIIWNLNYNQILFKISFPKTLVGYYKLTQITKDYVILMQDTDILNNFAVVYMSDIVSQPIYQKQQTTTLISSSSYKLFKDAHIKSITGILILPNYQLISYGQDQEIVIWSSINQPNKYQSQCSFSSPVDQVLQLTNINYIIQTDSDYSFYIYNSFNCTEIETFHGNPIQQILTETTPSILNVIYFFSCSSSEIILYIYDINEQTYSYVSQTNIDNQYRFITNNFFVFISSQGKVSINQFDDNTGLILIYTYDLYFTQLNPVNQVVANNQNLLILFSEFDVLLLTPLPSDPKQLPVKLQITDKKKNIKTKMKYHTDTVNGILFDRLYDRVITYSVDGSFKIWEERILENQGNVTDYRLVIEQFHPSCNVLQDQQCYRQILDMTIVIPNLFACLYNDNTIVLWNYNPFNTTINATLSLDIQTLQINNMFIYKNTFIAFNNANQMKVYNFITMSITSVINDNFYYAVLENNNGIDYLYFIRANAGQVIIMNLATKTIFMTNSYSGNLGFAKYYPEIKYLFFSTISNNILYIYPFLFSSVMRYTINKPVSISVDVVTKNFMVYQQDYNVAYFYWSGSRLLNYGSYTFAASIPLKLCTTLSNPEQHFFVQNTAFPAIKNQVISFSYQYNNQMLLTFADKISSIAIDPITRKLYLGFANGNIYSGGISTNFYAYQDKSFKFNGIYYNQIDRSIYAFNSNIHQIDTTTMTKPKTYSGAHKSSINDIIIDTKNNWIVSYSNDTTNNFYRWDMNGTSVSQFKGGQTYNVLNAFLDLDADIIISYSSDLTFAVWQYSNLSLLYIINTHIQEQAKYNASIASIPPDQQIPYKIVSYYHDPINKRIISINNNQNLFMHYYCDVPDANPPIKQNTYTSYTIPNMIDLYVDLDPVYGKFYVKVLINMIYSLQTYNFLTFAYEKQLSYHTDNILGMKYINAKSYSFQYTQLVIMDRKTQQFILSISTQNPLITNFIVFEKMDHIYLYSEWHKNVLSYRIAVHSLSTGVLIRQILNSQYIENGNVHMVFLDEEHYQLLIYKTLILNIYTIDVRTFSYTNYFTYKYFPPLKKSIFIKEHNLMCHIDSFFLEIIQMDFSFNTNKITLNIAEQKQPSYFYSQNSKMLYYIDTDNNAWQFGNQSQHAKFVQSLSLVRQTRFQNGFFYVITDQQIIQFGENGVQLMDSSIYRIDVITDKLLVQYSSIANLNFINYDNVNSILIHQLETGIMVFYLDFVSQSDYMNNQTRNAQVNNTDPDICPQCTQNNTKNKGIYIQCYYCKQQNLIKYSIANNNYPSSNKSLDTLQLQFSIRDNNLLQTLKSYENLNVQGQIYSYITQYDQFSIFKQNPLTNTWELINKIPQSYPNLATNTQILNPTNNYYSTQVIGISNGVYFNYNFQIQNTISSPQNISPPSSISNLKCYYELSSASTLDKIQSQLNLFQLSFDLLNLQMQQTLFQIQVNQKFYYDPNFFSLNSQVVYSGSQTRALMHIITDSFSQNQLNLLQVRNYDLDISQAQLVQFNPASKIITFENVALNNTGNQFQFQLNSLQSIILENISISTLDLKGTFSLSYSKFENNTNLQSPLIQLRGNSYQVTQSTFSLISCLLCNGAAIQVIEAQQLLLNSTQFKFCHALNGGGLSIQDSYYNHTQIYNSIFEYNIANESGGAIYVDKTNLFMQNSIIQHNQAMIGGGIRYLKIEPVFIYMMNKNLNSNLIQQRRNLDQVQNVIQMNKATIHSNNYGSYVSNIKILQSSVVYLEQTGNDGLPESIKNDKHNLQTYSVNRFQSGQYFNFQFQLLDDENNPLYFDLELAKKNKYPPSIQNEIMQFNIRVNTIHSDIKIFGQFITDYSNFNSISKSFQITQMQIVANPKTQNIFYIESESVLKVPYPTLQNRDIKSGPFHITFIVDFRECIRGELYRLQGSIYYCQECLGETYSIVEPDQNKYLDQQCIRCPDQAEYCYRDQMTLKQGYWKSTNLTDSIVECSNKLSNCVGTQEQGYCLEGHIGPLCEQCDIQGKFWKQKYYTDGSLGCMECSQLLKAKNLVQTIFIALGMVVYVLISIKIAWDISEMIVIGYYLRMLKFAPVSKSSFLDTTNMNMKAMMNYVQISQLVNTVKVALPSWLTFFPEYVGNPIQNMIYTLDCYLVNVDQQNIPILFMRIIWGLSIPFLYLAGMSIIYMIFVKLKLMRHNKSYIYSGLVFLFIFMQPNMIQNLLGAMSCREIDQQKYILSDISFKCYTQIHKKFIGFILMPGLLIWGFVIPFFILFKLNKNKDKLDHAKIRLIYGFLYQDYKAKNFYWEFVKSYMKIVIVCIYNFYGDPYIVLVKYTPYQMIYFQQTDRNSMVVIIILVLMNIFLYSKPDTVQSQIFYIILLGIHNIDKERGIIRDKIFGLSSQQSNSKDNFQSLHFQSSSSLVGIFRQKAKVHDKLFNEQNKLKYSISSVKMDNSSTKYDFNQENQKYQFDKLQSTNQQSLLLNNNSINQLSNYMSNITFDSPFIQVCQDEIIESEFKTSSIGNYNIDQSSHLQNLSQEQIMMQSFNSSNINFIKRESLIIKNLKRVSLFTNIDQSNQQLNQKDLNNKSENFLQNSIFKCIDQSKAIENQLPFQESPLMIPQKETNYIFLEQKVDQKEETKNEDLKADTNYFESVTDSINSKVKSKSPFFLEISTIENQFSKEVESISSEYMNNSLKQFDMIRLEQNDEINEQSINQQQQMSDFYDVESQESQQNDYQITPQSHDYFKQYQNYFKQIDHLDLNSQSGQKQPIENNKSNGINIELQELGSLQEESNKQQSIEQIKYIEDLESKQKDLLNNKDIITDNQTKNQIFTQKSSFSFQAEENFEYQKQQTGVSSIMPHYIYGQSFNLDKKQTKIIEQGKIIMDQQEINTLNQVIQSFNQELENMNLENKITEFSFKNVNQSEINQQEQASDLDGIKPEQLKSESLSQSESSQAKQRNEEIIGNVFQSEEQKINNSSQNE</sequence>
<feature type="repeat" description="WD" evidence="1">
    <location>
        <begin position="501"/>
        <end position="533"/>
    </location>
</feature>
<evidence type="ECO:0000256" key="2">
    <source>
        <dbReference type="SAM" id="MobiDB-lite"/>
    </source>
</evidence>
<dbReference type="eggNOG" id="ENOG502SFTV">
    <property type="taxonomic scope" value="Eukaryota"/>
</dbReference>
<dbReference type="GeneID" id="7832378"/>
<feature type="transmembrane region" description="Helical" evidence="3">
    <location>
        <begin position="2329"/>
        <end position="2350"/>
    </location>
</feature>
<keyword evidence="6" id="KW-1185">Reference proteome</keyword>
<dbReference type="EMBL" id="GG662845">
    <property type="protein sequence ID" value="EAR87783.2"/>
    <property type="molecule type" value="Genomic_DNA"/>
</dbReference>
<proteinExistence type="predicted"/>
<dbReference type="HOGENOM" id="CLU_239895_0_0_1"/>
<dbReference type="PANTHER" id="PTHR11319">
    <property type="entry name" value="G PROTEIN-COUPLED RECEPTOR-RELATED"/>
    <property type="match status" value="1"/>
</dbReference>
<dbReference type="KEGG" id="tet:TTHERM_00001480"/>
<evidence type="ECO:0000256" key="3">
    <source>
        <dbReference type="SAM" id="Phobius"/>
    </source>
</evidence>
<dbReference type="PROSITE" id="PS50082">
    <property type="entry name" value="WD_REPEATS_2"/>
    <property type="match status" value="1"/>
</dbReference>
<dbReference type="InterPro" id="IPR006212">
    <property type="entry name" value="Furin_repeat"/>
</dbReference>
<dbReference type="InterPro" id="IPR011044">
    <property type="entry name" value="Quino_amine_DH_bsu"/>
</dbReference>
<dbReference type="PANTHER" id="PTHR11319:SF35">
    <property type="entry name" value="OUTER MEMBRANE PROTEIN PMPC-RELATED"/>
    <property type="match status" value="1"/>
</dbReference>
<dbReference type="SMART" id="SM00320">
    <property type="entry name" value="WD40"/>
    <property type="match status" value="5"/>
</dbReference>
<protein>
    <submittedName>
        <fullName evidence="5">WD domain, G-beta repeat protein</fullName>
    </submittedName>
</protein>
<feature type="compositionally biased region" description="Polar residues" evidence="2">
    <location>
        <begin position="3128"/>
        <end position="3143"/>
    </location>
</feature>
<dbReference type="InParanoid" id="Q22SI9"/>
<evidence type="ECO:0000256" key="1">
    <source>
        <dbReference type="PROSITE-ProRule" id="PRU00221"/>
    </source>
</evidence>
<dbReference type="RefSeq" id="XP_001008028.2">
    <property type="nucleotide sequence ID" value="XM_001008028.2"/>
</dbReference>
<dbReference type="OrthoDB" id="295386at2759"/>
<dbReference type="InterPro" id="IPR009030">
    <property type="entry name" value="Growth_fac_rcpt_cys_sf"/>
</dbReference>
<name>Q22SI9_TETTS</name>
<feature type="chain" id="PRO_5005693854" evidence="4">
    <location>
        <begin position="22"/>
        <end position="3143"/>
    </location>
</feature>
<dbReference type="SUPFAM" id="SSF57184">
    <property type="entry name" value="Growth factor receptor domain"/>
    <property type="match status" value="1"/>
</dbReference>